<organism evidence="1 2">
    <name type="scientific">Aaosphaeria arxii CBS 175.79</name>
    <dbReference type="NCBI Taxonomy" id="1450172"/>
    <lineage>
        <taxon>Eukaryota</taxon>
        <taxon>Fungi</taxon>
        <taxon>Dikarya</taxon>
        <taxon>Ascomycota</taxon>
        <taxon>Pezizomycotina</taxon>
        <taxon>Dothideomycetes</taxon>
        <taxon>Pleosporomycetidae</taxon>
        <taxon>Pleosporales</taxon>
        <taxon>Pleosporales incertae sedis</taxon>
        <taxon>Aaosphaeria</taxon>
    </lineage>
</organism>
<dbReference type="AlphaFoldDB" id="A0A6A5XGA8"/>
<keyword evidence="2" id="KW-1185">Reference proteome</keyword>
<dbReference type="EMBL" id="ML978073">
    <property type="protein sequence ID" value="KAF2011867.1"/>
    <property type="molecule type" value="Genomic_DNA"/>
</dbReference>
<dbReference type="OrthoDB" id="2958217at2759"/>
<dbReference type="Proteomes" id="UP000799778">
    <property type="component" value="Unassembled WGS sequence"/>
</dbReference>
<dbReference type="RefSeq" id="XP_033380206.1">
    <property type="nucleotide sequence ID" value="XM_033528798.1"/>
</dbReference>
<sequence>MGYTHYWTVKDYEKWISIWEFLVPDVRKIVQAANVELSDGSDDESLPAVIDEEKGIDINGRGDLAHEQFHLERDTDAKMDFTKTARKPYDLVVATILIRAKVLMKAGIVVESDGTWDDDWLEARQLYASLWPEDILEGILGKE</sequence>
<evidence type="ECO:0000313" key="1">
    <source>
        <dbReference type="EMBL" id="KAF2011867.1"/>
    </source>
</evidence>
<proteinExistence type="predicted"/>
<protein>
    <submittedName>
        <fullName evidence="1">Uncharacterized protein</fullName>
    </submittedName>
</protein>
<gene>
    <name evidence="1" type="ORF">BU24DRAFT_425692</name>
</gene>
<dbReference type="GeneID" id="54286195"/>
<accession>A0A6A5XGA8</accession>
<evidence type="ECO:0000313" key="2">
    <source>
        <dbReference type="Proteomes" id="UP000799778"/>
    </source>
</evidence>
<reference evidence="1" key="1">
    <citation type="journal article" date="2020" name="Stud. Mycol.">
        <title>101 Dothideomycetes genomes: a test case for predicting lifestyles and emergence of pathogens.</title>
        <authorList>
            <person name="Haridas S."/>
            <person name="Albert R."/>
            <person name="Binder M."/>
            <person name="Bloem J."/>
            <person name="Labutti K."/>
            <person name="Salamov A."/>
            <person name="Andreopoulos B."/>
            <person name="Baker S."/>
            <person name="Barry K."/>
            <person name="Bills G."/>
            <person name="Bluhm B."/>
            <person name="Cannon C."/>
            <person name="Castanera R."/>
            <person name="Culley D."/>
            <person name="Daum C."/>
            <person name="Ezra D."/>
            <person name="Gonzalez J."/>
            <person name="Henrissat B."/>
            <person name="Kuo A."/>
            <person name="Liang C."/>
            <person name="Lipzen A."/>
            <person name="Lutzoni F."/>
            <person name="Magnuson J."/>
            <person name="Mondo S."/>
            <person name="Nolan M."/>
            <person name="Ohm R."/>
            <person name="Pangilinan J."/>
            <person name="Park H.-J."/>
            <person name="Ramirez L."/>
            <person name="Alfaro M."/>
            <person name="Sun H."/>
            <person name="Tritt A."/>
            <person name="Yoshinaga Y."/>
            <person name="Zwiers L.-H."/>
            <person name="Turgeon B."/>
            <person name="Goodwin S."/>
            <person name="Spatafora J."/>
            <person name="Crous P."/>
            <person name="Grigoriev I."/>
        </authorList>
    </citation>
    <scope>NUCLEOTIDE SEQUENCE</scope>
    <source>
        <strain evidence="1">CBS 175.79</strain>
    </source>
</reference>
<name>A0A6A5XGA8_9PLEO</name>